<gene>
    <name evidence="3" type="ORF">GUJ93_ZPchr0008g14075</name>
</gene>
<dbReference type="Proteomes" id="UP000729402">
    <property type="component" value="Unassembled WGS sequence"/>
</dbReference>
<evidence type="ECO:0000256" key="2">
    <source>
        <dbReference type="SAM" id="Phobius"/>
    </source>
</evidence>
<evidence type="ECO:0000313" key="3">
    <source>
        <dbReference type="EMBL" id="KAG8047985.1"/>
    </source>
</evidence>
<keyword evidence="2" id="KW-0472">Membrane</keyword>
<keyword evidence="2" id="KW-1133">Transmembrane helix</keyword>
<evidence type="ECO:0000313" key="4">
    <source>
        <dbReference type="Proteomes" id="UP000729402"/>
    </source>
</evidence>
<sequence>MTSTILEDLRRITKLTPSFEEIQALERTLARQPLHLPVPPSSVLFLLLFALTCLLVTVASLAFAFSARAGTARRHQPSPAATSVAFRCGHAEDSLRSFLASSRNYTAGERENVLTVVGIHTEIGSAARRAALRATWFSPNPGEVGEAAESAGGRGGGRRRWA</sequence>
<protein>
    <recommendedName>
        <fullName evidence="5">Hexosyltransferase</fullName>
    </recommendedName>
</protein>
<dbReference type="OrthoDB" id="414175at2759"/>
<name>A0A8J5V261_ZIZPA</name>
<evidence type="ECO:0008006" key="5">
    <source>
        <dbReference type="Google" id="ProtNLM"/>
    </source>
</evidence>
<comment type="caution">
    <text evidence="3">The sequence shown here is derived from an EMBL/GenBank/DDBJ whole genome shotgun (WGS) entry which is preliminary data.</text>
</comment>
<organism evidence="3 4">
    <name type="scientific">Zizania palustris</name>
    <name type="common">Northern wild rice</name>
    <dbReference type="NCBI Taxonomy" id="103762"/>
    <lineage>
        <taxon>Eukaryota</taxon>
        <taxon>Viridiplantae</taxon>
        <taxon>Streptophyta</taxon>
        <taxon>Embryophyta</taxon>
        <taxon>Tracheophyta</taxon>
        <taxon>Spermatophyta</taxon>
        <taxon>Magnoliopsida</taxon>
        <taxon>Liliopsida</taxon>
        <taxon>Poales</taxon>
        <taxon>Poaceae</taxon>
        <taxon>BOP clade</taxon>
        <taxon>Oryzoideae</taxon>
        <taxon>Oryzeae</taxon>
        <taxon>Zizaniinae</taxon>
        <taxon>Zizania</taxon>
    </lineage>
</organism>
<feature type="region of interest" description="Disordered" evidence="1">
    <location>
        <begin position="143"/>
        <end position="162"/>
    </location>
</feature>
<reference evidence="3" key="1">
    <citation type="journal article" date="2021" name="bioRxiv">
        <title>Whole Genome Assembly and Annotation of Northern Wild Rice, Zizania palustris L., Supports a Whole Genome Duplication in the Zizania Genus.</title>
        <authorList>
            <person name="Haas M."/>
            <person name="Kono T."/>
            <person name="Macchietto M."/>
            <person name="Millas R."/>
            <person name="McGilp L."/>
            <person name="Shao M."/>
            <person name="Duquette J."/>
            <person name="Hirsch C.N."/>
            <person name="Kimball J."/>
        </authorList>
    </citation>
    <scope>NUCLEOTIDE SEQUENCE</scope>
    <source>
        <tissue evidence="3">Fresh leaf tissue</tissue>
    </source>
</reference>
<accession>A0A8J5V261</accession>
<dbReference type="AlphaFoldDB" id="A0A8J5V261"/>
<keyword evidence="2" id="KW-0812">Transmembrane</keyword>
<evidence type="ECO:0000256" key="1">
    <source>
        <dbReference type="SAM" id="MobiDB-lite"/>
    </source>
</evidence>
<reference evidence="3" key="2">
    <citation type="submission" date="2021-02" db="EMBL/GenBank/DDBJ databases">
        <authorList>
            <person name="Kimball J.A."/>
            <person name="Haas M.W."/>
            <person name="Macchietto M."/>
            <person name="Kono T."/>
            <person name="Duquette J."/>
            <person name="Shao M."/>
        </authorList>
    </citation>
    <scope>NUCLEOTIDE SEQUENCE</scope>
    <source>
        <tissue evidence="3">Fresh leaf tissue</tissue>
    </source>
</reference>
<feature type="transmembrane region" description="Helical" evidence="2">
    <location>
        <begin position="43"/>
        <end position="65"/>
    </location>
</feature>
<dbReference type="EMBL" id="JAAALK010000290">
    <property type="protein sequence ID" value="KAG8047985.1"/>
    <property type="molecule type" value="Genomic_DNA"/>
</dbReference>
<keyword evidence="4" id="KW-1185">Reference proteome</keyword>
<proteinExistence type="predicted"/>